<reference evidence="2 3" key="1">
    <citation type="submission" date="2012-05" db="EMBL/GenBank/DDBJ databases">
        <title>Recombination and specialization in a pathogen metapopulation.</title>
        <authorList>
            <person name="Gardiner A."/>
            <person name="Kemen E."/>
            <person name="Schultz-Larsen T."/>
            <person name="MacLean D."/>
            <person name="Van Oosterhout C."/>
            <person name="Jones J.D.G."/>
        </authorList>
    </citation>
    <scope>NUCLEOTIDE SEQUENCE [LARGE SCALE GENOMIC DNA]</scope>
    <source>
        <strain evidence="2 3">Ac Nc2</strain>
    </source>
</reference>
<protein>
    <submittedName>
        <fullName evidence="2">Uncharacterized protein</fullName>
    </submittedName>
</protein>
<gene>
    <name evidence="2" type="ORF">BN9_109010</name>
</gene>
<evidence type="ECO:0000313" key="2">
    <source>
        <dbReference type="EMBL" id="CCI49549.1"/>
    </source>
</evidence>
<organism evidence="2 3">
    <name type="scientific">Albugo candida</name>
    <dbReference type="NCBI Taxonomy" id="65357"/>
    <lineage>
        <taxon>Eukaryota</taxon>
        <taxon>Sar</taxon>
        <taxon>Stramenopiles</taxon>
        <taxon>Oomycota</taxon>
        <taxon>Peronosporomycetes</taxon>
        <taxon>Albuginales</taxon>
        <taxon>Albuginaceae</taxon>
        <taxon>Albugo</taxon>
    </lineage>
</organism>
<keyword evidence="1" id="KW-1133">Transmembrane helix</keyword>
<accession>A0A024GSL8</accession>
<sequence>MNAAPNYMLNDGKAFHSVLCGDKIKAIQATTAAAAVLSSIVLVFSIAAVYKTRPGLVEGTISCFTFVACTCRHLCLQSRILNECSSDPIGRFINALGMALTAKIVPNQYDQCRIRNVQGGRSTMVVLVLWMQFLGMFGSDYFIVNHRLPQFGRKR</sequence>
<dbReference type="InParanoid" id="A0A024GSL8"/>
<keyword evidence="1" id="KW-0472">Membrane</keyword>
<proteinExistence type="predicted"/>
<name>A0A024GSL8_9STRA</name>
<dbReference type="AlphaFoldDB" id="A0A024GSL8"/>
<evidence type="ECO:0000256" key="1">
    <source>
        <dbReference type="SAM" id="Phobius"/>
    </source>
</evidence>
<comment type="caution">
    <text evidence="2">The sequence shown here is derived from an EMBL/GenBank/DDBJ whole genome shotgun (WGS) entry which is preliminary data.</text>
</comment>
<evidence type="ECO:0000313" key="3">
    <source>
        <dbReference type="Proteomes" id="UP000053237"/>
    </source>
</evidence>
<feature type="transmembrane region" description="Helical" evidence="1">
    <location>
        <begin position="124"/>
        <end position="144"/>
    </location>
</feature>
<dbReference type="Proteomes" id="UP000053237">
    <property type="component" value="Unassembled WGS sequence"/>
</dbReference>
<keyword evidence="1" id="KW-0812">Transmembrane</keyword>
<keyword evidence="3" id="KW-1185">Reference proteome</keyword>
<feature type="transmembrane region" description="Helical" evidence="1">
    <location>
        <begin position="32"/>
        <end position="50"/>
    </location>
</feature>
<dbReference type="EMBL" id="CAIX01000313">
    <property type="protein sequence ID" value="CCI49549.1"/>
    <property type="molecule type" value="Genomic_DNA"/>
</dbReference>